<organism evidence="1">
    <name type="scientific">Oryza brachyantha</name>
    <name type="common">malo sina</name>
    <dbReference type="NCBI Taxonomy" id="4533"/>
    <lineage>
        <taxon>Eukaryota</taxon>
        <taxon>Viridiplantae</taxon>
        <taxon>Streptophyta</taxon>
        <taxon>Embryophyta</taxon>
        <taxon>Tracheophyta</taxon>
        <taxon>Spermatophyta</taxon>
        <taxon>Magnoliopsida</taxon>
        <taxon>Liliopsida</taxon>
        <taxon>Poales</taxon>
        <taxon>Poaceae</taxon>
        <taxon>BOP clade</taxon>
        <taxon>Oryzoideae</taxon>
        <taxon>Oryzeae</taxon>
        <taxon>Oryzinae</taxon>
        <taxon>Oryza</taxon>
    </lineage>
</organism>
<dbReference type="AlphaFoldDB" id="J3L0M0"/>
<dbReference type="EnsemblPlants" id="OB01G27760.1">
    <property type="protein sequence ID" value="OB01G27760.1"/>
    <property type="gene ID" value="OB01G27760"/>
</dbReference>
<protein>
    <submittedName>
        <fullName evidence="1">Uncharacterized protein</fullName>
    </submittedName>
</protein>
<reference evidence="1" key="1">
    <citation type="journal article" date="2013" name="Nat. Commun.">
        <title>Whole-genome sequencing of Oryza brachyantha reveals mechanisms underlying Oryza genome evolution.</title>
        <authorList>
            <person name="Chen J."/>
            <person name="Huang Q."/>
            <person name="Gao D."/>
            <person name="Wang J."/>
            <person name="Lang Y."/>
            <person name="Liu T."/>
            <person name="Li B."/>
            <person name="Bai Z."/>
            <person name="Luis Goicoechea J."/>
            <person name="Liang C."/>
            <person name="Chen C."/>
            <person name="Zhang W."/>
            <person name="Sun S."/>
            <person name="Liao Y."/>
            <person name="Zhang X."/>
            <person name="Yang L."/>
            <person name="Song C."/>
            <person name="Wang M."/>
            <person name="Shi J."/>
            <person name="Liu G."/>
            <person name="Liu J."/>
            <person name="Zhou H."/>
            <person name="Zhou W."/>
            <person name="Yu Q."/>
            <person name="An N."/>
            <person name="Chen Y."/>
            <person name="Cai Q."/>
            <person name="Wang B."/>
            <person name="Liu B."/>
            <person name="Min J."/>
            <person name="Huang Y."/>
            <person name="Wu H."/>
            <person name="Li Z."/>
            <person name="Zhang Y."/>
            <person name="Yin Y."/>
            <person name="Song W."/>
            <person name="Jiang J."/>
            <person name="Jackson S.A."/>
            <person name="Wing R.A."/>
            <person name="Wang J."/>
            <person name="Chen M."/>
        </authorList>
    </citation>
    <scope>NUCLEOTIDE SEQUENCE [LARGE SCALE GENOMIC DNA]</scope>
    <source>
        <strain evidence="1">cv. IRGC 101232</strain>
    </source>
</reference>
<keyword evidence="2" id="KW-1185">Reference proteome</keyword>
<dbReference type="HOGENOM" id="CLU_1083265_0_0_1"/>
<accession>J3L0M0</accession>
<reference evidence="1" key="2">
    <citation type="submission" date="2013-04" db="UniProtKB">
        <authorList>
            <consortium name="EnsemblPlants"/>
        </authorList>
    </citation>
    <scope>IDENTIFICATION</scope>
</reference>
<evidence type="ECO:0000313" key="2">
    <source>
        <dbReference type="Proteomes" id="UP000006038"/>
    </source>
</evidence>
<dbReference type="Gramene" id="OB01G27760.1">
    <property type="protein sequence ID" value="OB01G27760.1"/>
    <property type="gene ID" value="OB01G27760"/>
</dbReference>
<proteinExistence type="predicted"/>
<name>J3L0M0_ORYBR</name>
<sequence>MTRFREEPRSGWTMTRFMEEPRSGWSECHVRWLDWSLDSQRSISVNGGVIVTKLREELSMTSEIDALKCNISMSCDSCVALHDELAIAKVEIDNITSLNKTERDSCTKIIAEKEKINLAYVSCVDQLEKAKAEINKFKAGSYNMCSLIAIANDVLTSCNHDKLHMNDIPSTVKEIKPVISKPSISTREKYTCSFLEKMDTWLVFVLNLQENRKRIEIVNLQNQGGKGHIFLQIRSRQQLDRLFYVGQTCIMGWLDHV</sequence>
<dbReference type="Proteomes" id="UP000006038">
    <property type="component" value="Chromosome 1"/>
</dbReference>
<evidence type="ECO:0000313" key="1">
    <source>
        <dbReference type="EnsemblPlants" id="OB01G27760.1"/>
    </source>
</evidence>